<proteinExistence type="predicted"/>
<keyword evidence="1" id="KW-0378">Hydrolase</keyword>
<reference evidence="2 3" key="1">
    <citation type="submission" date="2016-02" db="EMBL/GenBank/DDBJ databases">
        <title>Genome sequence of Marichromatium gracile YL-28, a purple sulfur bacterium.</title>
        <authorList>
            <person name="Zhao C."/>
            <person name="Hong X."/>
            <person name="Chen S."/>
            <person name="Yang S."/>
        </authorList>
    </citation>
    <scope>NUCLEOTIDE SEQUENCE [LARGE SCALE GENOMIC DNA]</scope>
    <source>
        <strain evidence="2 3">YL28</strain>
    </source>
</reference>
<accession>A0ABR5VD94</accession>
<evidence type="ECO:0000313" key="3">
    <source>
        <dbReference type="Proteomes" id="UP000075766"/>
    </source>
</evidence>
<name>A0ABR5VD94_MARGR</name>
<organism evidence="2 3">
    <name type="scientific">Marichromatium gracile</name>
    <name type="common">Chromatium gracile</name>
    <dbReference type="NCBI Taxonomy" id="1048"/>
    <lineage>
        <taxon>Bacteria</taxon>
        <taxon>Pseudomonadati</taxon>
        <taxon>Pseudomonadota</taxon>
        <taxon>Gammaproteobacteria</taxon>
        <taxon>Chromatiales</taxon>
        <taxon>Chromatiaceae</taxon>
        <taxon>Marichromatium</taxon>
    </lineage>
</organism>
<dbReference type="Proteomes" id="UP000075766">
    <property type="component" value="Unassembled WGS sequence"/>
</dbReference>
<dbReference type="RefSeq" id="WP_062277029.1">
    <property type="nucleotide sequence ID" value="NZ_LSYU01000085.1"/>
</dbReference>
<evidence type="ECO:0000313" key="2">
    <source>
        <dbReference type="EMBL" id="KXX63666.1"/>
    </source>
</evidence>
<dbReference type="SUPFAM" id="SSF55909">
    <property type="entry name" value="Pentein"/>
    <property type="match status" value="1"/>
</dbReference>
<comment type="caution">
    <text evidence="2">The sequence shown here is derived from an EMBL/GenBank/DDBJ whole genome shotgun (WGS) entry which is preliminary data.</text>
</comment>
<sequence>MRRLPAEWEPQSGVMLTWPHDETDWVDQLAAVETLYAELAARISAFEPVLIVCRDPAHATAVRTRCEQAGAEPERLRLATAPSNDTWARDHGPITVITGRGRPLLLDFRFNGWGGKYPAGLDNRITRAVADQGTFGDCELEKCELVVEGGALETDGRGTLLAVNRTLLDPHRNPDHQRADIEQALAIRLGIRHFLWLEHGAISGDDTDGHIDTLVRFCAPDTLCYARSNDPEDIDHPELSAMERELQALRDPEGRPYRLVALPSPRPVYDEDDERLPAGYANFLVINGAVLVPVYDDPADAEALAVLGECFPDREVIPIDARPLIRQGGSLHCITMQLPAGVLD</sequence>
<dbReference type="InterPro" id="IPR007466">
    <property type="entry name" value="Peptidyl-Arg-deiminase_porph"/>
</dbReference>
<dbReference type="PANTHER" id="PTHR31377:SF0">
    <property type="entry name" value="AGMATINE DEIMINASE-RELATED"/>
    <property type="match status" value="1"/>
</dbReference>
<dbReference type="Gene3D" id="3.75.10.10">
    <property type="entry name" value="L-arginine/glycine Amidinotransferase, Chain A"/>
    <property type="match status" value="1"/>
</dbReference>
<gene>
    <name evidence="2" type="ORF">AY586_16245</name>
</gene>
<evidence type="ECO:0000256" key="1">
    <source>
        <dbReference type="ARBA" id="ARBA00022801"/>
    </source>
</evidence>
<dbReference type="EMBL" id="LSYU01000085">
    <property type="protein sequence ID" value="KXX63666.1"/>
    <property type="molecule type" value="Genomic_DNA"/>
</dbReference>
<protein>
    <submittedName>
        <fullName evidence="2">Agmatine deiminase</fullName>
    </submittedName>
</protein>
<keyword evidence="3" id="KW-1185">Reference proteome</keyword>
<dbReference type="PANTHER" id="PTHR31377">
    <property type="entry name" value="AGMATINE DEIMINASE-RELATED"/>
    <property type="match status" value="1"/>
</dbReference>
<dbReference type="Pfam" id="PF04371">
    <property type="entry name" value="PAD_porph"/>
    <property type="match status" value="1"/>
</dbReference>